<dbReference type="SUPFAM" id="SSF53098">
    <property type="entry name" value="Ribonuclease H-like"/>
    <property type="match status" value="1"/>
</dbReference>
<dbReference type="InterPro" id="IPR043502">
    <property type="entry name" value="DNA/RNA_pol_sf"/>
</dbReference>
<protein>
    <recommendedName>
        <fullName evidence="2">Integrase catalytic domain-containing protein</fullName>
    </recommendedName>
</protein>
<dbReference type="EMBL" id="HG719689">
    <property type="protein sequence ID" value="CDJ58506.1"/>
    <property type="molecule type" value="Genomic_DNA"/>
</dbReference>
<dbReference type="AlphaFoldDB" id="U6M3A4"/>
<dbReference type="Proteomes" id="UP000030763">
    <property type="component" value="Unassembled WGS sequence"/>
</dbReference>
<dbReference type="GO" id="GO:0015074">
    <property type="term" value="P:DNA integration"/>
    <property type="evidence" value="ECO:0007669"/>
    <property type="project" value="InterPro"/>
</dbReference>
<accession>U6M3A4</accession>
<dbReference type="SUPFAM" id="SSF56672">
    <property type="entry name" value="DNA/RNA polymerases"/>
    <property type="match status" value="1"/>
</dbReference>
<dbReference type="GO" id="GO:0003676">
    <property type="term" value="F:nucleic acid binding"/>
    <property type="evidence" value="ECO:0007669"/>
    <property type="project" value="InterPro"/>
</dbReference>
<keyword evidence="1" id="KW-0511">Multifunctional enzyme</keyword>
<dbReference type="InterPro" id="IPR050951">
    <property type="entry name" value="Retrovirus_Pol_polyprotein"/>
</dbReference>
<name>U6M3A4_EIMMA</name>
<proteinExistence type="predicted"/>
<dbReference type="InterPro" id="IPR012337">
    <property type="entry name" value="RNaseH-like_sf"/>
</dbReference>
<dbReference type="PANTHER" id="PTHR37984:SF5">
    <property type="entry name" value="PROTEIN NYNRIN-LIKE"/>
    <property type="match status" value="1"/>
</dbReference>
<feature type="domain" description="Integrase catalytic" evidence="2">
    <location>
        <begin position="109"/>
        <end position="248"/>
    </location>
</feature>
<dbReference type="VEuPathDB" id="ToxoDB:EMWEY_00051330"/>
<dbReference type="RefSeq" id="XP_013335152.1">
    <property type="nucleotide sequence ID" value="XM_013479698.1"/>
</dbReference>
<evidence type="ECO:0000313" key="3">
    <source>
        <dbReference type="EMBL" id="CDJ58506.1"/>
    </source>
</evidence>
<dbReference type="PANTHER" id="PTHR37984">
    <property type="entry name" value="PROTEIN CBG26694"/>
    <property type="match status" value="1"/>
</dbReference>
<dbReference type="InterPro" id="IPR001584">
    <property type="entry name" value="Integrase_cat-core"/>
</dbReference>
<dbReference type="GeneID" id="25339119"/>
<evidence type="ECO:0000259" key="2">
    <source>
        <dbReference type="PROSITE" id="PS50994"/>
    </source>
</evidence>
<keyword evidence="4" id="KW-1185">Reference proteome</keyword>
<dbReference type="OrthoDB" id="2013610at2759"/>
<dbReference type="Gene3D" id="3.30.420.10">
    <property type="entry name" value="Ribonuclease H-like superfamily/Ribonuclease H"/>
    <property type="match status" value="1"/>
</dbReference>
<dbReference type="InterPro" id="IPR041577">
    <property type="entry name" value="RT_RNaseH_2"/>
</dbReference>
<dbReference type="PROSITE" id="PS50994">
    <property type="entry name" value="INTEGRASE"/>
    <property type="match status" value="1"/>
</dbReference>
<dbReference type="Gene3D" id="3.30.70.270">
    <property type="match status" value="1"/>
</dbReference>
<gene>
    <name evidence="3" type="ORF">EMWEY_00051330</name>
</gene>
<sequence>MFMGPDFATVTLPLVNLIRRGATIQWTEEHTKAVRKLKQRLIDYTILQIPDTSKPFQLYIDASGYAVGAILEQGGRPIGFLSQAMTPTQARYPIYDQELLAIVSALAKWAHLPGVSKVTAFTDHQALTYLQQLKAFKPLRCWNDAIIVLVDSLSTMAHFIPTKKTLTAADSVQILADRLIRYHGFPDMLISDRDPLFQYEVWSQLCSRFNITRALSSPCQPQTDGQTECVNRTLEQMLRTSIQTDERE</sequence>
<reference evidence="3" key="1">
    <citation type="submission" date="2013-10" db="EMBL/GenBank/DDBJ databases">
        <title>Genomic analysis of the causative agents of coccidiosis in chickens.</title>
        <authorList>
            <person name="Reid A.J."/>
            <person name="Blake D."/>
            <person name="Billington K."/>
            <person name="Browne H."/>
            <person name="Dunn M."/>
            <person name="Hung S."/>
            <person name="Kawahara F."/>
            <person name="Miranda-Saavedra D."/>
            <person name="Mourier T."/>
            <person name="Nagra H."/>
            <person name="Otto T.D."/>
            <person name="Rawlings N."/>
            <person name="Sanchez A."/>
            <person name="Sanders M."/>
            <person name="Subramaniam C."/>
            <person name="Tay Y."/>
            <person name="Dear P."/>
            <person name="Doerig C."/>
            <person name="Gruber A."/>
            <person name="Parkinson J."/>
            <person name="Shirley M."/>
            <person name="Wan K.L."/>
            <person name="Berriman M."/>
            <person name="Tomley F."/>
            <person name="Pain A."/>
        </authorList>
    </citation>
    <scope>NUCLEOTIDE SEQUENCE [LARGE SCALE GENOMIC DNA]</scope>
    <source>
        <strain evidence="3">Weybridge</strain>
    </source>
</reference>
<dbReference type="GO" id="GO:0003824">
    <property type="term" value="F:catalytic activity"/>
    <property type="evidence" value="ECO:0007669"/>
    <property type="project" value="UniProtKB-KW"/>
</dbReference>
<reference evidence="3" key="2">
    <citation type="submission" date="2013-10" db="EMBL/GenBank/DDBJ databases">
        <authorList>
            <person name="Aslett M."/>
        </authorList>
    </citation>
    <scope>NUCLEOTIDE SEQUENCE [LARGE SCALE GENOMIC DNA]</scope>
    <source>
        <strain evidence="3">Weybridge</strain>
    </source>
</reference>
<dbReference type="Pfam" id="PF17919">
    <property type="entry name" value="RT_RNaseH_2"/>
    <property type="match status" value="1"/>
</dbReference>
<dbReference type="InterPro" id="IPR043128">
    <property type="entry name" value="Rev_trsase/Diguanyl_cyclase"/>
</dbReference>
<organism evidence="3 4">
    <name type="scientific">Eimeria maxima</name>
    <name type="common">Coccidian parasite</name>
    <dbReference type="NCBI Taxonomy" id="5804"/>
    <lineage>
        <taxon>Eukaryota</taxon>
        <taxon>Sar</taxon>
        <taxon>Alveolata</taxon>
        <taxon>Apicomplexa</taxon>
        <taxon>Conoidasida</taxon>
        <taxon>Coccidia</taxon>
        <taxon>Eucoccidiorida</taxon>
        <taxon>Eimeriorina</taxon>
        <taxon>Eimeriidae</taxon>
        <taxon>Eimeria</taxon>
    </lineage>
</organism>
<evidence type="ECO:0000313" key="4">
    <source>
        <dbReference type="Proteomes" id="UP000030763"/>
    </source>
</evidence>
<dbReference type="Gene3D" id="3.10.20.370">
    <property type="match status" value="1"/>
</dbReference>
<evidence type="ECO:0000256" key="1">
    <source>
        <dbReference type="ARBA" id="ARBA00023268"/>
    </source>
</evidence>
<dbReference type="CDD" id="cd09274">
    <property type="entry name" value="RNase_HI_RT_Ty3"/>
    <property type="match status" value="1"/>
</dbReference>
<dbReference type="InterPro" id="IPR036397">
    <property type="entry name" value="RNaseH_sf"/>
</dbReference>